<dbReference type="InterPro" id="IPR001958">
    <property type="entry name" value="Tet-R_TetA/multi-R_MdtG-like"/>
</dbReference>
<dbReference type="InterPro" id="IPR020846">
    <property type="entry name" value="MFS_dom"/>
</dbReference>
<dbReference type="PROSITE" id="PS50850">
    <property type="entry name" value="MFS"/>
    <property type="match status" value="1"/>
</dbReference>
<keyword evidence="4 7" id="KW-0812">Transmembrane</keyword>
<protein>
    <submittedName>
        <fullName evidence="9">DHA2 family multidrug resistance protein-like MFS transporter</fullName>
    </submittedName>
</protein>
<dbReference type="InterPro" id="IPR011701">
    <property type="entry name" value="MFS"/>
</dbReference>
<comment type="subcellular location">
    <subcellularLocation>
        <location evidence="1">Cell membrane</location>
        <topology evidence="1">Multi-pass membrane protein</topology>
    </subcellularLocation>
</comment>
<dbReference type="Gene3D" id="1.20.1720.10">
    <property type="entry name" value="Multidrug resistance protein D"/>
    <property type="match status" value="2"/>
</dbReference>
<proteinExistence type="predicted"/>
<dbReference type="PANTHER" id="PTHR42718">
    <property type="entry name" value="MAJOR FACILITATOR SUPERFAMILY MULTIDRUG TRANSPORTER MFSC"/>
    <property type="match status" value="1"/>
</dbReference>
<evidence type="ECO:0000256" key="7">
    <source>
        <dbReference type="SAM" id="Phobius"/>
    </source>
</evidence>
<feature type="transmembrane region" description="Helical" evidence="7">
    <location>
        <begin position="203"/>
        <end position="220"/>
    </location>
</feature>
<feature type="transmembrane region" description="Helical" evidence="7">
    <location>
        <begin position="269"/>
        <end position="290"/>
    </location>
</feature>
<feature type="transmembrane region" description="Helical" evidence="7">
    <location>
        <begin position="473"/>
        <end position="493"/>
    </location>
</feature>
<feature type="transmembrane region" description="Helical" evidence="7">
    <location>
        <begin position="167"/>
        <end position="191"/>
    </location>
</feature>
<dbReference type="EMBL" id="JAUSRB010000002">
    <property type="protein sequence ID" value="MDP9867089.1"/>
    <property type="molecule type" value="Genomic_DNA"/>
</dbReference>
<feature type="domain" description="Major facilitator superfamily (MFS) profile" evidence="8">
    <location>
        <begin position="17"/>
        <end position="497"/>
    </location>
</feature>
<evidence type="ECO:0000256" key="5">
    <source>
        <dbReference type="ARBA" id="ARBA00022989"/>
    </source>
</evidence>
<name>A0ABT9RCV3_9ACTN</name>
<dbReference type="CDD" id="cd17321">
    <property type="entry name" value="MFS_MMR_MDR_like"/>
    <property type="match status" value="1"/>
</dbReference>
<keyword evidence="6 7" id="KW-0472">Membrane</keyword>
<feature type="transmembrane region" description="Helical" evidence="7">
    <location>
        <begin position="108"/>
        <end position="129"/>
    </location>
</feature>
<feature type="transmembrane region" description="Helical" evidence="7">
    <location>
        <begin position="141"/>
        <end position="161"/>
    </location>
</feature>
<sequence length="509" mass="51870">MMTQQQFTRAGTRQWAGLGLLALPTVLLGLDVTVLYLVAPSMAADLSPSATQLLWIMDAYGFLVAGFLVTMGTLGDRIGRRRLLKTGMIAFAAASVFAAFAPTAELLILARALLGVAGATLMPSTLSLISNMFPDARQRAVAIGVWATMFALGMAAGPIVGGSLVDSFWWGAPFLTAVPVALVVLAGARALLPEYAAPSTGRLDLISVGLSLAAILPVIYAIKRIASDGPGGPTLVCAVAGVLAAIVFVRRQRRLPDPLLDVTLFGNRAFTVALSVLLIGLVGVGGSMYLVTQYLQLVEGLTPFDAGLWMGPPALAMFAAAIGAPLVARRFRPGSVMGAALGASLAGYALLATAGLDDEVPVAVGFAFVYLGLGALAALGTDMVVGAVPAARSGSAASLSETVQELGIAVGVALLGSLTTAVYRTQMTVPEDLTSEISGPLTDSLNATAAITESLPPGTVKAAQQAFTSGLNIASLVAGVAVAAATALCLGMLRHVPALGEAQNRDTDV</sequence>
<evidence type="ECO:0000256" key="3">
    <source>
        <dbReference type="ARBA" id="ARBA00022475"/>
    </source>
</evidence>
<feature type="transmembrane region" description="Helical" evidence="7">
    <location>
        <begin position="232"/>
        <end position="249"/>
    </location>
</feature>
<organism evidence="9 10">
    <name type="scientific">Streptosporangium brasiliense</name>
    <dbReference type="NCBI Taxonomy" id="47480"/>
    <lineage>
        <taxon>Bacteria</taxon>
        <taxon>Bacillati</taxon>
        <taxon>Actinomycetota</taxon>
        <taxon>Actinomycetes</taxon>
        <taxon>Streptosporangiales</taxon>
        <taxon>Streptosporangiaceae</taxon>
        <taxon>Streptosporangium</taxon>
    </lineage>
</organism>
<evidence type="ECO:0000313" key="10">
    <source>
        <dbReference type="Proteomes" id="UP001230426"/>
    </source>
</evidence>
<gene>
    <name evidence="9" type="ORF">J2S55_006355</name>
</gene>
<feature type="transmembrane region" description="Helical" evidence="7">
    <location>
        <begin position="335"/>
        <end position="356"/>
    </location>
</feature>
<feature type="transmembrane region" description="Helical" evidence="7">
    <location>
        <begin position="310"/>
        <end position="328"/>
    </location>
</feature>
<evidence type="ECO:0000256" key="4">
    <source>
        <dbReference type="ARBA" id="ARBA00022692"/>
    </source>
</evidence>
<feature type="transmembrane region" description="Helical" evidence="7">
    <location>
        <begin position="53"/>
        <end position="71"/>
    </location>
</feature>
<accession>A0ABT9RCV3</accession>
<evidence type="ECO:0000259" key="8">
    <source>
        <dbReference type="PROSITE" id="PS50850"/>
    </source>
</evidence>
<evidence type="ECO:0000256" key="2">
    <source>
        <dbReference type="ARBA" id="ARBA00022448"/>
    </source>
</evidence>
<feature type="transmembrane region" description="Helical" evidence="7">
    <location>
        <begin position="83"/>
        <end position="102"/>
    </location>
</feature>
<reference evidence="9 10" key="1">
    <citation type="submission" date="2023-07" db="EMBL/GenBank/DDBJ databases">
        <title>Sequencing the genomes of 1000 actinobacteria strains.</title>
        <authorList>
            <person name="Klenk H.-P."/>
        </authorList>
    </citation>
    <scope>NUCLEOTIDE SEQUENCE [LARGE SCALE GENOMIC DNA]</scope>
    <source>
        <strain evidence="9 10">DSM 44109</strain>
    </source>
</reference>
<dbReference type="InterPro" id="IPR036259">
    <property type="entry name" value="MFS_trans_sf"/>
</dbReference>
<keyword evidence="10" id="KW-1185">Reference proteome</keyword>
<dbReference type="Pfam" id="PF07690">
    <property type="entry name" value="MFS_1"/>
    <property type="match status" value="1"/>
</dbReference>
<dbReference type="RefSeq" id="WP_306868384.1">
    <property type="nucleotide sequence ID" value="NZ_JAUSRB010000002.1"/>
</dbReference>
<feature type="transmembrane region" description="Helical" evidence="7">
    <location>
        <begin position="362"/>
        <end position="385"/>
    </location>
</feature>
<dbReference type="PANTHER" id="PTHR42718:SF47">
    <property type="entry name" value="METHYL VIOLOGEN RESISTANCE PROTEIN SMVA"/>
    <property type="match status" value="1"/>
</dbReference>
<dbReference type="PRINTS" id="PR01035">
    <property type="entry name" value="TCRTETA"/>
</dbReference>
<evidence type="ECO:0000256" key="1">
    <source>
        <dbReference type="ARBA" id="ARBA00004651"/>
    </source>
</evidence>
<comment type="caution">
    <text evidence="9">The sequence shown here is derived from an EMBL/GenBank/DDBJ whole genome shotgun (WGS) entry which is preliminary data.</text>
</comment>
<keyword evidence="2" id="KW-0813">Transport</keyword>
<evidence type="ECO:0000256" key="6">
    <source>
        <dbReference type="ARBA" id="ARBA00023136"/>
    </source>
</evidence>
<keyword evidence="3" id="KW-1003">Cell membrane</keyword>
<evidence type="ECO:0000313" key="9">
    <source>
        <dbReference type="EMBL" id="MDP9867089.1"/>
    </source>
</evidence>
<keyword evidence="5 7" id="KW-1133">Transmembrane helix</keyword>
<dbReference type="SUPFAM" id="SSF103473">
    <property type="entry name" value="MFS general substrate transporter"/>
    <property type="match status" value="1"/>
</dbReference>
<dbReference type="Proteomes" id="UP001230426">
    <property type="component" value="Unassembled WGS sequence"/>
</dbReference>